<organism evidence="2 3">
    <name type="scientific">Glycocaulis albus</name>
    <dbReference type="NCBI Taxonomy" id="1382801"/>
    <lineage>
        <taxon>Bacteria</taxon>
        <taxon>Pseudomonadati</taxon>
        <taxon>Pseudomonadota</taxon>
        <taxon>Alphaproteobacteria</taxon>
        <taxon>Maricaulales</taxon>
        <taxon>Maricaulaceae</taxon>
        <taxon>Glycocaulis</taxon>
    </lineage>
</organism>
<evidence type="ECO:0008006" key="4">
    <source>
        <dbReference type="Google" id="ProtNLM"/>
    </source>
</evidence>
<evidence type="ECO:0000256" key="1">
    <source>
        <dbReference type="SAM" id="Phobius"/>
    </source>
</evidence>
<sequence length="148" mass="16475">MTLYKSSNDQGSTLGEGGRRPQARWAARLAVFFTPWWGWLFLAAFTGTTILALWPGDSSLPALFGWHVLNHLMAFIVLTMLARAAWPQLKRVWLFAVLMAYGGLIELMQSLPVINRSMSLYDWAVDAVGIALGLVLVWIAGRLAGEPW</sequence>
<dbReference type="RefSeq" id="WP_188452846.1">
    <property type="nucleotide sequence ID" value="NZ_BMFS01000013.1"/>
</dbReference>
<feature type="transmembrane region" description="Helical" evidence="1">
    <location>
        <begin position="120"/>
        <end position="141"/>
    </location>
</feature>
<keyword evidence="3" id="KW-1185">Reference proteome</keyword>
<feature type="transmembrane region" description="Helical" evidence="1">
    <location>
        <begin position="93"/>
        <end position="114"/>
    </location>
</feature>
<accession>A0ABQ1XYH3</accession>
<name>A0ABQ1XYH3_9PROT</name>
<keyword evidence="1" id="KW-1133">Transmembrane helix</keyword>
<protein>
    <recommendedName>
        <fullName evidence="4">VanZ-like domain-containing protein</fullName>
    </recommendedName>
</protein>
<proteinExistence type="predicted"/>
<evidence type="ECO:0000313" key="2">
    <source>
        <dbReference type="EMBL" id="GGH06657.1"/>
    </source>
</evidence>
<keyword evidence="1" id="KW-0812">Transmembrane</keyword>
<dbReference type="NCBIfam" id="NF037970">
    <property type="entry name" value="vanZ_1"/>
    <property type="match status" value="1"/>
</dbReference>
<reference evidence="3" key="1">
    <citation type="journal article" date="2019" name="Int. J. Syst. Evol. Microbiol.">
        <title>The Global Catalogue of Microorganisms (GCM) 10K type strain sequencing project: providing services to taxonomists for standard genome sequencing and annotation.</title>
        <authorList>
            <consortium name="The Broad Institute Genomics Platform"/>
            <consortium name="The Broad Institute Genome Sequencing Center for Infectious Disease"/>
            <person name="Wu L."/>
            <person name="Ma J."/>
        </authorList>
    </citation>
    <scope>NUCLEOTIDE SEQUENCE [LARGE SCALE GENOMIC DNA]</scope>
    <source>
        <strain evidence="3">CGMCC 1.12766</strain>
    </source>
</reference>
<evidence type="ECO:0000313" key="3">
    <source>
        <dbReference type="Proteomes" id="UP000648722"/>
    </source>
</evidence>
<dbReference type="EMBL" id="BMFS01000013">
    <property type="protein sequence ID" value="GGH06657.1"/>
    <property type="molecule type" value="Genomic_DNA"/>
</dbReference>
<keyword evidence="1" id="KW-0472">Membrane</keyword>
<comment type="caution">
    <text evidence="2">The sequence shown here is derived from an EMBL/GenBank/DDBJ whole genome shotgun (WGS) entry which is preliminary data.</text>
</comment>
<feature type="transmembrane region" description="Helical" evidence="1">
    <location>
        <begin position="60"/>
        <end position="81"/>
    </location>
</feature>
<gene>
    <name evidence="2" type="ORF">GCM10007420_24060</name>
</gene>
<feature type="transmembrane region" description="Helical" evidence="1">
    <location>
        <begin position="29"/>
        <end position="54"/>
    </location>
</feature>
<dbReference type="Proteomes" id="UP000648722">
    <property type="component" value="Unassembled WGS sequence"/>
</dbReference>